<reference evidence="2 4" key="3">
    <citation type="submission" date="2019-07" db="EMBL/GenBank/DDBJ databases">
        <title>Whole genome shotgun sequence of Methylobacterium oxalidis NBRC 107715.</title>
        <authorList>
            <person name="Hosoyama A."/>
            <person name="Uohara A."/>
            <person name="Ohji S."/>
            <person name="Ichikawa N."/>
        </authorList>
    </citation>
    <scope>NUCLEOTIDE SEQUENCE [LARGE SCALE GENOMIC DNA]</scope>
    <source>
        <strain evidence="2 4">NBRC 107715</strain>
    </source>
</reference>
<feature type="region of interest" description="Disordered" evidence="1">
    <location>
        <begin position="138"/>
        <end position="157"/>
    </location>
</feature>
<dbReference type="EMBL" id="BSPK01000117">
    <property type="protein sequence ID" value="GLS67886.1"/>
    <property type="molecule type" value="Genomic_DNA"/>
</dbReference>
<evidence type="ECO:0000313" key="4">
    <source>
        <dbReference type="Proteomes" id="UP000321960"/>
    </source>
</evidence>
<evidence type="ECO:0000313" key="5">
    <source>
        <dbReference type="Proteomes" id="UP001156856"/>
    </source>
</evidence>
<evidence type="ECO:0000313" key="3">
    <source>
        <dbReference type="EMBL" id="GLS67886.1"/>
    </source>
</evidence>
<dbReference type="Proteomes" id="UP001156856">
    <property type="component" value="Unassembled WGS sequence"/>
</dbReference>
<dbReference type="RefSeq" id="WP_170267625.1">
    <property type="nucleotide sequence ID" value="NZ_BSPK01000117.1"/>
</dbReference>
<reference evidence="5" key="2">
    <citation type="journal article" date="2019" name="Int. J. Syst. Evol. Microbiol.">
        <title>The Global Catalogue of Microorganisms (GCM) 10K type strain sequencing project: providing services to taxonomists for standard genome sequencing and annotation.</title>
        <authorList>
            <consortium name="The Broad Institute Genomics Platform"/>
            <consortium name="The Broad Institute Genome Sequencing Center for Infectious Disease"/>
            <person name="Wu L."/>
            <person name="Ma J."/>
        </authorList>
    </citation>
    <scope>NUCLEOTIDE SEQUENCE [LARGE SCALE GENOMIC DNA]</scope>
    <source>
        <strain evidence="5">NBRC 107715</strain>
    </source>
</reference>
<accession>A0A512IXR4</accession>
<dbReference type="Proteomes" id="UP000321960">
    <property type="component" value="Unassembled WGS sequence"/>
</dbReference>
<comment type="caution">
    <text evidence="2">The sequence shown here is derived from an EMBL/GenBank/DDBJ whole genome shotgun (WGS) entry which is preliminary data.</text>
</comment>
<sequence>MPRDDFQLRTPDGLQRDPEAASFDNLEDAYLDVCQGITMIAAGLAHAGASRARLMRSAFETSDAEGHFLREVAFTEVLAPDREPRRSSRVLDRKARAEVERTRRLIVAVGRERDALCANLSETHALLARLRALDIGGHGHRQPSRADLSLQSEARERERGRVDGMAALVPDHYREDALVAILGDLLAGDVRQEGPGLCTGLVWAGKLGASVIELRTAVVNVEKVPRHVALRRIQAGAHWSHSRRRPGSKSAIVDFCTEQAVGCHNLGEATRTITAPFQ</sequence>
<keyword evidence="5" id="KW-1185">Reference proteome</keyword>
<gene>
    <name evidence="3" type="ORF">GCM10007888_62710</name>
    <name evidence="2" type="ORF">MOX02_05450</name>
</gene>
<dbReference type="AlphaFoldDB" id="A0A512IXR4"/>
<organism evidence="2 4">
    <name type="scientific">Methylobacterium oxalidis</name>
    <dbReference type="NCBI Taxonomy" id="944322"/>
    <lineage>
        <taxon>Bacteria</taxon>
        <taxon>Pseudomonadati</taxon>
        <taxon>Pseudomonadota</taxon>
        <taxon>Alphaproteobacteria</taxon>
        <taxon>Hyphomicrobiales</taxon>
        <taxon>Methylobacteriaceae</taxon>
        <taxon>Methylobacterium</taxon>
    </lineage>
</organism>
<evidence type="ECO:0000256" key="1">
    <source>
        <dbReference type="SAM" id="MobiDB-lite"/>
    </source>
</evidence>
<protein>
    <submittedName>
        <fullName evidence="2">Uncharacterized protein</fullName>
    </submittedName>
</protein>
<reference evidence="3" key="4">
    <citation type="submission" date="2023-01" db="EMBL/GenBank/DDBJ databases">
        <title>Draft genome sequence of Methylobacterium oxalidis strain NBRC 107715.</title>
        <authorList>
            <person name="Sun Q."/>
            <person name="Mori K."/>
        </authorList>
    </citation>
    <scope>NUCLEOTIDE SEQUENCE</scope>
    <source>
        <strain evidence="3">NBRC 107715</strain>
    </source>
</reference>
<dbReference type="EMBL" id="BJZU01000004">
    <property type="protein sequence ID" value="GEP02507.1"/>
    <property type="molecule type" value="Genomic_DNA"/>
</dbReference>
<proteinExistence type="predicted"/>
<name>A0A512IXR4_9HYPH</name>
<reference evidence="3" key="1">
    <citation type="journal article" date="2014" name="Int. J. Syst. Evol. Microbiol.">
        <title>Complete genome of a new Firmicutes species belonging to the dominant human colonic microbiota ('Ruminococcus bicirculans') reveals two chromosomes and a selective capacity to utilize plant glucans.</title>
        <authorList>
            <consortium name="NISC Comparative Sequencing Program"/>
            <person name="Wegmann U."/>
            <person name="Louis P."/>
            <person name="Goesmann A."/>
            <person name="Henrissat B."/>
            <person name="Duncan S.H."/>
            <person name="Flint H.J."/>
        </authorList>
    </citation>
    <scope>NUCLEOTIDE SEQUENCE</scope>
    <source>
        <strain evidence="3">NBRC 107715</strain>
    </source>
</reference>
<evidence type="ECO:0000313" key="2">
    <source>
        <dbReference type="EMBL" id="GEP02507.1"/>
    </source>
</evidence>